<accession>A0A371NPK8</accession>
<feature type="transmembrane region" description="Helical" evidence="2">
    <location>
        <begin position="7"/>
        <end position="40"/>
    </location>
</feature>
<evidence type="ECO:0000313" key="3">
    <source>
        <dbReference type="EMBL" id="REJ04122.1"/>
    </source>
</evidence>
<dbReference type="Proteomes" id="UP000262172">
    <property type="component" value="Unassembled WGS sequence"/>
</dbReference>
<sequence length="118" mass="11239">MPIGIGGAVLAVICAIVAGVALAGGAAGVFGGALGVWIVGMLLSLAASFASLWAPVIVSGAALVVALVLGGIIHAVLLSTPTRMPVAETTEADVEAATAPTAKPRAGVQTSTVPAVAS</sequence>
<name>A0A371NPK8_9MICO</name>
<dbReference type="RefSeq" id="WP_116243638.1">
    <property type="nucleotide sequence ID" value="NZ_QUAB01000048.1"/>
</dbReference>
<keyword evidence="2" id="KW-0472">Membrane</keyword>
<keyword evidence="2" id="KW-1133">Transmembrane helix</keyword>
<feature type="transmembrane region" description="Helical" evidence="2">
    <location>
        <begin position="52"/>
        <end position="77"/>
    </location>
</feature>
<evidence type="ECO:0000256" key="2">
    <source>
        <dbReference type="SAM" id="Phobius"/>
    </source>
</evidence>
<gene>
    <name evidence="3" type="ORF">DY023_17645</name>
</gene>
<dbReference type="EMBL" id="QUAB01000048">
    <property type="protein sequence ID" value="REJ04122.1"/>
    <property type="molecule type" value="Genomic_DNA"/>
</dbReference>
<keyword evidence="2" id="KW-0812">Transmembrane</keyword>
<organism evidence="3 4">
    <name type="scientific">Microbacterium bovistercoris</name>
    <dbReference type="NCBI Taxonomy" id="2293570"/>
    <lineage>
        <taxon>Bacteria</taxon>
        <taxon>Bacillati</taxon>
        <taxon>Actinomycetota</taxon>
        <taxon>Actinomycetes</taxon>
        <taxon>Micrococcales</taxon>
        <taxon>Microbacteriaceae</taxon>
        <taxon>Microbacterium</taxon>
    </lineage>
</organism>
<feature type="region of interest" description="Disordered" evidence="1">
    <location>
        <begin position="89"/>
        <end position="118"/>
    </location>
</feature>
<comment type="caution">
    <text evidence="3">The sequence shown here is derived from an EMBL/GenBank/DDBJ whole genome shotgun (WGS) entry which is preliminary data.</text>
</comment>
<dbReference type="AlphaFoldDB" id="A0A371NPK8"/>
<feature type="compositionally biased region" description="Low complexity" evidence="1">
    <location>
        <begin position="89"/>
        <end position="102"/>
    </location>
</feature>
<evidence type="ECO:0000313" key="4">
    <source>
        <dbReference type="Proteomes" id="UP000262172"/>
    </source>
</evidence>
<feature type="compositionally biased region" description="Polar residues" evidence="1">
    <location>
        <begin position="108"/>
        <end position="118"/>
    </location>
</feature>
<reference evidence="3 4" key="1">
    <citation type="submission" date="2018-08" db="EMBL/GenBank/DDBJ databases">
        <title>Isolation, diversity and antifungal activity of Actinobacteria from cow dung.</title>
        <authorList>
            <person name="Ling L."/>
        </authorList>
    </citation>
    <scope>NUCLEOTIDE SEQUENCE [LARGE SCALE GENOMIC DNA]</scope>
    <source>
        <strain evidence="3 4">NEAU-LLE</strain>
    </source>
</reference>
<protein>
    <submittedName>
        <fullName evidence="3">Uncharacterized protein</fullName>
    </submittedName>
</protein>
<proteinExistence type="predicted"/>
<keyword evidence="4" id="KW-1185">Reference proteome</keyword>
<evidence type="ECO:0000256" key="1">
    <source>
        <dbReference type="SAM" id="MobiDB-lite"/>
    </source>
</evidence>